<proteinExistence type="predicted"/>
<feature type="transmembrane region" description="Helical" evidence="7">
    <location>
        <begin position="123"/>
        <end position="144"/>
    </location>
</feature>
<dbReference type="PANTHER" id="PTHR42718">
    <property type="entry name" value="MAJOR FACILITATOR SUPERFAMILY MULTIDRUG TRANSPORTER MFSC"/>
    <property type="match status" value="1"/>
</dbReference>
<keyword evidence="3" id="KW-1003">Cell membrane</keyword>
<dbReference type="SUPFAM" id="SSF103473">
    <property type="entry name" value="MFS general substrate transporter"/>
    <property type="match status" value="1"/>
</dbReference>
<feature type="transmembrane region" description="Helical" evidence="7">
    <location>
        <begin position="320"/>
        <end position="338"/>
    </location>
</feature>
<feature type="transmembrane region" description="Helical" evidence="7">
    <location>
        <begin position="36"/>
        <end position="54"/>
    </location>
</feature>
<protein>
    <submittedName>
        <fullName evidence="9">MFS transporter</fullName>
    </submittedName>
</protein>
<reference evidence="9 10" key="1">
    <citation type="submission" date="2019-08" db="EMBL/GenBank/DDBJ databases">
        <title>Archangium and Cystobacter genomes.</title>
        <authorList>
            <person name="Chen I.-C.K."/>
            <person name="Wielgoss S."/>
        </authorList>
    </citation>
    <scope>NUCLEOTIDE SEQUENCE [LARGE SCALE GENOMIC DNA]</scope>
    <source>
        <strain evidence="9 10">Cbm 6</strain>
    </source>
</reference>
<feature type="domain" description="Major facilitator superfamily (MFS) profile" evidence="8">
    <location>
        <begin position="1"/>
        <end position="483"/>
    </location>
</feature>
<dbReference type="PANTHER" id="PTHR42718:SF47">
    <property type="entry name" value="METHYL VIOLOGEN RESISTANCE PROTEIN SMVA"/>
    <property type="match status" value="1"/>
</dbReference>
<dbReference type="Pfam" id="PF07690">
    <property type="entry name" value="MFS_1"/>
    <property type="match status" value="1"/>
</dbReference>
<evidence type="ECO:0000256" key="6">
    <source>
        <dbReference type="ARBA" id="ARBA00023136"/>
    </source>
</evidence>
<evidence type="ECO:0000256" key="7">
    <source>
        <dbReference type="SAM" id="Phobius"/>
    </source>
</evidence>
<feature type="transmembrane region" description="Helical" evidence="7">
    <location>
        <begin position="150"/>
        <end position="174"/>
    </location>
</feature>
<feature type="transmembrane region" description="Helical" evidence="7">
    <location>
        <begin position="212"/>
        <end position="233"/>
    </location>
</feature>
<dbReference type="Gene3D" id="1.20.1720.10">
    <property type="entry name" value="Multidrug resistance protein D"/>
    <property type="match status" value="1"/>
</dbReference>
<dbReference type="PROSITE" id="PS50850">
    <property type="entry name" value="MFS"/>
    <property type="match status" value="1"/>
</dbReference>
<dbReference type="Proteomes" id="UP001611383">
    <property type="component" value="Chromosome"/>
</dbReference>
<dbReference type="EMBL" id="CP043494">
    <property type="protein sequence ID" value="WNG53082.1"/>
    <property type="molecule type" value="Genomic_DNA"/>
</dbReference>
<dbReference type="InterPro" id="IPR011701">
    <property type="entry name" value="MFS"/>
</dbReference>
<comment type="subcellular location">
    <subcellularLocation>
        <location evidence="1">Cell membrane</location>
        <topology evidence="1">Multi-pass membrane protein</topology>
    </subcellularLocation>
</comment>
<evidence type="ECO:0000256" key="2">
    <source>
        <dbReference type="ARBA" id="ARBA00022448"/>
    </source>
</evidence>
<feature type="transmembrane region" description="Helical" evidence="7">
    <location>
        <begin position="390"/>
        <end position="410"/>
    </location>
</feature>
<feature type="transmembrane region" description="Helical" evidence="7">
    <location>
        <begin position="344"/>
        <end position="369"/>
    </location>
</feature>
<evidence type="ECO:0000256" key="1">
    <source>
        <dbReference type="ARBA" id="ARBA00004651"/>
    </source>
</evidence>
<feature type="transmembrane region" description="Helical" evidence="7">
    <location>
        <begin position="456"/>
        <end position="476"/>
    </location>
</feature>
<keyword evidence="2" id="KW-0813">Transport</keyword>
<feature type="transmembrane region" description="Helical" evidence="7">
    <location>
        <begin position="295"/>
        <end position="313"/>
    </location>
</feature>
<keyword evidence="6 7" id="KW-0472">Membrane</keyword>
<evidence type="ECO:0000313" key="10">
    <source>
        <dbReference type="Proteomes" id="UP001611383"/>
    </source>
</evidence>
<name>A0ABY9XCC3_9BACT</name>
<dbReference type="InterPro" id="IPR020846">
    <property type="entry name" value="MFS_dom"/>
</dbReference>
<feature type="transmembrane region" description="Helical" evidence="7">
    <location>
        <begin position="66"/>
        <end position="91"/>
    </location>
</feature>
<keyword evidence="4 7" id="KW-0812">Transmembrane</keyword>
<sequence>MAVVSVALLLIVVDMTVLYTALPVLTHALGASASAKLWIINAYSLVVSGLLLGMGTLGDRIGHKQLFLGGLVVFGVASSCAAFSPSAAALIASRAALGVGAAMMMPATLSIIRLTFTDARERAVAIGIWAAVASGGAALGPVMGGLLLAHFWWGAVFLVNVPIVVLTLPCAWRLIPESRSDTSRPWDLAGSVQVMMGLVGLVYALKECGKRAPSWTTALLAFALGATFLAMFVRRQRRSVHPLLDFALFRQPAFMAAVVAAVISSSALVGLQLVFSQRLQLVLGLSPLQVGLFTLPLPLASFIAGPLTGRLLARVGDVQVIWTALLCAALGMGGYLLAHDAPAVLQVASLLVLGAGIGATMTAASSTILHRAPPERAGMAASVEEVSYELGGALGVTVMGSILSAVYAASLSVPADLALPTVVQDSLDEALSVAEGLPPASGLLISTLARSAFDSAFVAVLTLATGMLLVTAAWVWRCGQRSTSNPLRG</sequence>
<accession>A0ABY9XCC3</accession>
<evidence type="ECO:0000313" key="9">
    <source>
        <dbReference type="EMBL" id="WNG53082.1"/>
    </source>
</evidence>
<feature type="transmembrane region" description="Helical" evidence="7">
    <location>
        <begin position="254"/>
        <end position="275"/>
    </location>
</feature>
<dbReference type="CDD" id="cd17321">
    <property type="entry name" value="MFS_MMR_MDR_like"/>
    <property type="match status" value="1"/>
</dbReference>
<feature type="transmembrane region" description="Helical" evidence="7">
    <location>
        <begin position="186"/>
        <end position="206"/>
    </location>
</feature>
<gene>
    <name evidence="9" type="ORF">F0U60_53055</name>
</gene>
<dbReference type="InterPro" id="IPR036259">
    <property type="entry name" value="MFS_trans_sf"/>
</dbReference>
<evidence type="ECO:0000256" key="4">
    <source>
        <dbReference type="ARBA" id="ARBA00022692"/>
    </source>
</evidence>
<feature type="transmembrane region" description="Helical" evidence="7">
    <location>
        <begin position="97"/>
        <end position="116"/>
    </location>
</feature>
<dbReference type="Gene3D" id="1.20.1250.20">
    <property type="entry name" value="MFS general substrate transporter like domains"/>
    <property type="match status" value="1"/>
</dbReference>
<keyword evidence="5 7" id="KW-1133">Transmembrane helix</keyword>
<keyword evidence="10" id="KW-1185">Reference proteome</keyword>
<evidence type="ECO:0000259" key="8">
    <source>
        <dbReference type="PROSITE" id="PS50850"/>
    </source>
</evidence>
<evidence type="ECO:0000256" key="3">
    <source>
        <dbReference type="ARBA" id="ARBA00022475"/>
    </source>
</evidence>
<organism evidence="9 10">
    <name type="scientific">Archangium minus</name>
    <dbReference type="NCBI Taxonomy" id="83450"/>
    <lineage>
        <taxon>Bacteria</taxon>
        <taxon>Pseudomonadati</taxon>
        <taxon>Myxococcota</taxon>
        <taxon>Myxococcia</taxon>
        <taxon>Myxococcales</taxon>
        <taxon>Cystobacterineae</taxon>
        <taxon>Archangiaceae</taxon>
        <taxon>Archangium</taxon>
    </lineage>
</organism>
<evidence type="ECO:0000256" key="5">
    <source>
        <dbReference type="ARBA" id="ARBA00022989"/>
    </source>
</evidence>